<dbReference type="GeneID" id="109527489"/>
<dbReference type="OrthoDB" id="8907274at2759"/>
<evidence type="ECO:0000256" key="2">
    <source>
        <dbReference type="ARBA" id="ARBA00008816"/>
    </source>
</evidence>
<dbReference type="InterPro" id="IPR000326">
    <property type="entry name" value="PAP2/HPO"/>
</dbReference>
<reference evidence="8" key="2">
    <citation type="submission" date="2025-09" db="UniProtKB">
        <authorList>
            <consortium name="Ensembl"/>
        </authorList>
    </citation>
    <scope>IDENTIFICATION</scope>
</reference>
<dbReference type="Ensembl" id="ENSHCOT00000014219.1">
    <property type="protein sequence ID" value="ENSHCOP00000000172.1"/>
    <property type="gene ID" value="ENSHCOG00000000933.1"/>
</dbReference>
<keyword evidence="5 6" id="KW-0472">Membrane</keyword>
<evidence type="ECO:0000313" key="9">
    <source>
        <dbReference type="Proteomes" id="UP000264820"/>
    </source>
</evidence>
<dbReference type="AlphaFoldDB" id="A0A3Q2X9Y2"/>
<dbReference type="Pfam" id="PF01569">
    <property type="entry name" value="PAP2"/>
    <property type="match status" value="1"/>
</dbReference>
<keyword evidence="4 6" id="KW-1133">Transmembrane helix</keyword>
<dbReference type="RefSeq" id="XP_019745033.1">
    <property type="nucleotide sequence ID" value="XM_019889474.1"/>
</dbReference>
<dbReference type="GeneTree" id="ENSGT00940000164486"/>
<dbReference type="Proteomes" id="UP000264820">
    <property type="component" value="Unplaced"/>
</dbReference>
<feature type="domain" description="Phosphatidic acid phosphatase type 2/haloperoxidase" evidence="7">
    <location>
        <begin position="117"/>
        <end position="260"/>
    </location>
</feature>
<dbReference type="GO" id="GO:0006644">
    <property type="term" value="P:phospholipid metabolic process"/>
    <property type="evidence" value="ECO:0007669"/>
    <property type="project" value="InterPro"/>
</dbReference>
<keyword evidence="3 6" id="KW-0812">Transmembrane</keyword>
<evidence type="ECO:0000256" key="6">
    <source>
        <dbReference type="SAM" id="Phobius"/>
    </source>
</evidence>
<feature type="transmembrane region" description="Helical" evidence="6">
    <location>
        <begin position="245"/>
        <end position="263"/>
    </location>
</feature>
<protein>
    <submittedName>
        <fullName evidence="8">Phosphatidic acid phosphatase type 2D</fullName>
    </submittedName>
</protein>
<dbReference type="InterPro" id="IPR043216">
    <property type="entry name" value="PAP-like"/>
</dbReference>
<evidence type="ECO:0000256" key="3">
    <source>
        <dbReference type="ARBA" id="ARBA00022692"/>
    </source>
</evidence>
<dbReference type="GO" id="GO:0008195">
    <property type="term" value="F:phosphatidate phosphatase activity"/>
    <property type="evidence" value="ECO:0007669"/>
    <property type="project" value="TreeGrafter"/>
</dbReference>
<accession>A0A3Q2X9Y2</accession>
<dbReference type="Gene3D" id="1.20.144.10">
    <property type="entry name" value="Phosphatidic acid phosphatase type 2/haloperoxidase"/>
    <property type="match status" value="1"/>
</dbReference>
<sequence>MENITGNKLTHSGQALFARKFLVVSDVLCLFLVSIPFFLSELKMVRPYTRGFICGDTSIAYPYLQSEVISDKLLIAGGILITGLGIAVGECYRVRFLGVTSKAFLRNKYVSCLYKELGSFLFGCCVGQSLTNVAKLSIGRLRPHFLSVCGVTYVSLNCTHGTYLESVRCNSTDHRSIEEARKSFFSGHASFAMYTMLYLAFYLEARLTCREARLVRPVLQFFLFLLAIYTGLTRITDNRHHPSDVLVGYILGALTAYWVAFYISSMFKRPILHQSQDETQNDHLSAHHSIC</sequence>
<dbReference type="CDD" id="cd03384">
    <property type="entry name" value="PAP2_wunen"/>
    <property type="match status" value="1"/>
</dbReference>
<evidence type="ECO:0000259" key="7">
    <source>
        <dbReference type="SMART" id="SM00014"/>
    </source>
</evidence>
<evidence type="ECO:0000256" key="5">
    <source>
        <dbReference type="ARBA" id="ARBA00023136"/>
    </source>
</evidence>
<organism evidence="8 9">
    <name type="scientific">Hippocampus comes</name>
    <name type="common">Tiger tail seahorse</name>
    <dbReference type="NCBI Taxonomy" id="109280"/>
    <lineage>
        <taxon>Eukaryota</taxon>
        <taxon>Metazoa</taxon>
        <taxon>Chordata</taxon>
        <taxon>Craniata</taxon>
        <taxon>Vertebrata</taxon>
        <taxon>Euteleostomi</taxon>
        <taxon>Actinopterygii</taxon>
        <taxon>Neopterygii</taxon>
        <taxon>Teleostei</taxon>
        <taxon>Neoteleostei</taxon>
        <taxon>Acanthomorphata</taxon>
        <taxon>Syngnathiaria</taxon>
        <taxon>Syngnathiformes</taxon>
        <taxon>Syngnathoidei</taxon>
        <taxon>Syngnathidae</taxon>
        <taxon>Hippocampus</taxon>
    </lineage>
</organism>
<dbReference type="InterPro" id="IPR036938">
    <property type="entry name" value="PAP2/HPO_sf"/>
</dbReference>
<proteinExistence type="inferred from homology"/>
<dbReference type="GO" id="GO:0007165">
    <property type="term" value="P:signal transduction"/>
    <property type="evidence" value="ECO:0007669"/>
    <property type="project" value="TreeGrafter"/>
</dbReference>
<feature type="transmembrane region" description="Helical" evidence="6">
    <location>
        <begin position="184"/>
        <end position="202"/>
    </location>
</feature>
<evidence type="ECO:0000256" key="4">
    <source>
        <dbReference type="ARBA" id="ARBA00022989"/>
    </source>
</evidence>
<dbReference type="GO" id="GO:0005886">
    <property type="term" value="C:plasma membrane"/>
    <property type="evidence" value="ECO:0007669"/>
    <property type="project" value="TreeGrafter"/>
</dbReference>
<dbReference type="PANTHER" id="PTHR10165:SF94">
    <property type="entry name" value="PHOSPHATIDIC ACID PHOSPHATASE TYPE 2D"/>
    <property type="match status" value="1"/>
</dbReference>
<dbReference type="STRING" id="109280.ENSHCOP00000000172"/>
<evidence type="ECO:0000256" key="1">
    <source>
        <dbReference type="ARBA" id="ARBA00004141"/>
    </source>
</evidence>
<feature type="transmembrane region" description="Helical" evidence="6">
    <location>
        <begin position="214"/>
        <end position="233"/>
    </location>
</feature>
<feature type="transmembrane region" description="Helical" evidence="6">
    <location>
        <begin position="73"/>
        <end position="92"/>
    </location>
</feature>
<dbReference type="SMART" id="SM00014">
    <property type="entry name" value="acidPPc"/>
    <property type="match status" value="1"/>
</dbReference>
<comment type="subcellular location">
    <subcellularLocation>
        <location evidence="1">Membrane</location>
        <topology evidence="1">Multi-pass membrane protein</topology>
    </subcellularLocation>
</comment>
<keyword evidence="9" id="KW-1185">Reference proteome</keyword>
<name>A0A3Q2X9Y2_HIPCM</name>
<dbReference type="PANTHER" id="PTHR10165">
    <property type="entry name" value="LIPID PHOSPHATE PHOSPHATASE"/>
    <property type="match status" value="1"/>
</dbReference>
<comment type="similarity">
    <text evidence="2">Belongs to the PA-phosphatase related phosphoesterase family.</text>
</comment>
<evidence type="ECO:0000313" key="8">
    <source>
        <dbReference type="Ensembl" id="ENSHCOP00000000172.1"/>
    </source>
</evidence>
<reference evidence="8" key="1">
    <citation type="submission" date="2025-08" db="UniProtKB">
        <authorList>
            <consortium name="Ensembl"/>
        </authorList>
    </citation>
    <scope>IDENTIFICATION</scope>
</reference>
<dbReference type="OMA" id="SAHHSIC"/>
<feature type="transmembrane region" description="Helical" evidence="6">
    <location>
        <begin position="21"/>
        <end position="39"/>
    </location>
</feature>
<dbReference type="SUPFAM" id="SSF48317">
    <property type="entry name" value="Acid phosphatase/Vanadium-dependent haloperoxidase"/>
    <property type="match status" value="1"/>
</dbReference>
<dbReference type="GO" id="GO:0046839">
    <property type="term" value="P:phospholipid dephosphorylation"/>
    <property type="evidence" value="ECO:0007669"/>
    <property type="project" value="TreeGrafter"/>
</dbReference>
<dbReference type="KEGG" id="hcq:109527489"/>